<evidence type="ECO:0000313" key="3">
    <source>
        <dbReference type="Proteomes" id="UP000287651"/>
    </source>
</evidence>
<dbReference type="Proteomes" id="UP000287651">
    <property type="component" value="Unassembled WGS sequence"/>
</dbReference>
<evidence type="ECO:0000256" key="1">
    <source>
        <dbReference type="SAM" id="MobiDB-lite"/>
    </source>
</evidence>
<name>A0A426XVR7_ENSVE</name>
<comment type="caution">
    <text evidence="2">The sequence shown here is derived from an EMBL/GenBank/DDBJ whole genome shotgun (WGS) entry which is preliminary data.</text>
</comment>
<feature type="region of interest" description="Disordered" evidence="1">
    <location>
        <begin position="1"/>
        <end position="32"/>
    </location>
</feature>
<evidence type="ECO:0000313" key="2">
    <source>
        <dbReference type="EMBL" id="RRT43633.1"/>
    </source>
</evidence>
<organism evidence="2 3">
    <name type="scientific">Ensete ventricosum</name>
    <name type="common">Abyssinian banana</name>
    <name type="synonym">Musa ensete</name>
    <dbReference type="NCBI Taxonomy" id="4639"/>
    <lineage>
        <taxon>Eukaryota</taxon>
        <taxon>Viridiplantae</taxon>
        <taxon>Streptophyta</taxon>
        <taxon>Embryophyta</taxon>
        <taxon>Tracheophyta</taxon>
        <taxon>Spermatophyta</taxon>
        <taxon>Magnoliopsida</taxon>
        <taxon>Liliopsida</taxon>
        <taxon>Zingiberales</taxon>
        <taxon>Musaceae</taxon>
        <taxon>Ensete</taxon>
    </lineage>
</organism>
<sequence>MTDGNFERGEEEKGEGERERRRGSEGTNATHGVYKLIGESRNVGITPGLGLINGGTSQDQASDVRSIEILRLKRPGRATSGRRRRGELIEAVTSFEFGFRCETEAVRRGIR</sequence>
<reference evidence="2 3" key="1">
    <citation type="journal article" date="2014" name="Agronomy (Basel)">
        <title>A Draft Genome Sequence for Ensete ventricosum, the Drought-Tolerant Tree Against Hunger.</title>
        <authorList>
            <person name="Harrison J."/>
            <person name="Moore K.A."/>
            <person name="Paszkiewicz K."/>
            <person name="Jones T."/>
            <person name="Grant M."/>
            <person name="Ambacheew D."/>
            <person name="Muzemil S."/>
            <person name="Studholme D.J."/>
        </authorList>
    </citation>
    <scope>NUCLEOTIDE SEQUENCE [LARGE SCALE GENOMIC DNA]</scope>
</reference>
<feature type="compositionally biased region" description="Basic and acidic residues" evidence="1">
    <location>
        <begin position="1"/>
        <end position="24"/>
    </location>
</feature>
<gene>
    <name evidence="2" type="ORF">B296_00046633</name>
</gene>
<dbReference type="AlphaFoldDB" id="A0A426XVR7"/>
<dbReference type="EMBL" id="AMZH03017006">
    <property type="protein sequence ID" value="RRT43633.1"/>
    <property type="molecule type" value="Genomic_DNA"/>
</dbReference>
<accession>A0A426XVR7</accession>
<protein>
    <submittedName>
        <fullName evidence="2">Uncharacterized protein</fullName>
    </submittedName>
</protein>
<proteinExistence type="predicted"/>